<feature type="signal peptide" evidence="1">
    <location>
        <begin position="1"/>
        <end position="24"/>
    </location>
</feature>
<reference evidence="2 3" key="1">
    <citation type="submission" date="2020-12" db="EMBL/GenBank/DDBJ databases">
        <title>Aureibaculum luteum sp. nov. and Aureibaculum flavum sp. nov., novel members of the family Flavobacteriaceae isolated from Antarctic intertidal sediments.</title>
        <authorList>
            <person name="He X."/>
            <person name="Zhang X."/>
        </authorList>
    </citation>
    <scope>NUCLEOTIDE SEQUENCE [LARGE SCALE GENOMIC DNA]</scope>
    <source>
        <strain evidence="2 3">A20</strain>
    </source>
</reference>
<accession>A0ABS0WMR9</accession>
<proteinExistence type="predicted"/>
<dbReference type="Proteomes" id="UP000623301">
    <property type="component" value="Unassembled WGS sequence"/>
</dbReference>
<gene>
    <name evidence="2" type="ORF">JBL43_03240</name>
</gene>
<evidence type="ECO:0000256" key="1">
    <source>
        <dbReference type="SAM" id="SignalP"/>
    </source>
</evidence>
<protein>
    <recommendedName>
        <fullName evidence="4">Lipoprotein</fullName>
    </recommendedName>
</protein>
<keyword evidence="3" id="KW-1185">Reference proteome</keyword>
<name>A0ABS0WMR9_9FLAO</name>
<organism evidence="2 3">
    <name type="scientific">Aureibaculum flavum</name>
    <dbReference type="NCBI Taxonomy" id="2795986"/>
    <lineage>
        <taxon>Bacteria</taxon>
        <taxon>Pseudomonadati</taxon>
        <taxon>Bacteroidota</taxon>
        <taxon>Flavobacteriia</taxon>
        <taxon>Flavobacteriales</taxon>
        <taxon>Flavobacteriaceae</taxon>
        <taxon>Aureibaculum</taxon>
    </lineage>
</organism>
<evidence type="ECO:0008006" key="4">
    <source>
        <dbReference type="Google" id="ProtNLM"/>
    </source>
</evidence>
<evidence type="ECO:0000313" key="3">
    <source>
        <dbReference type="Proteomes" id="UP000623301"/>
    </source>
</evidence>
<evidence type="ECO:0000313" key="2">
    <source>
        <dbReference type="EMBL" id="MBJ2173234.1"/>
    </source>
</evidence>
<feature type="chain" id="PRO_5045204540" description="Lipoprotein" evidence="1">
    <location>
        <begin position="25"/>
        <end position="213"/>
    </location>
</feature>
<dbReference type="PROSITE" id="PS51257">
    <property type="entry name" value="PROKAR_LIPOPROTEIN"/>
    <property type="match status" value="1"/>
</dbReference>
<dbReference type="RefSeq" id="WP_198840021.1">
    <property type="nucleotide sequence ID" value="NZ_JAEHFJ010000001.1"/>
</dbReference>
<comment type="caution">
    <text evidence="2">The sequence shown here is derived from an EMBL/GenBank/DDBJ whole genome shotgun (WGS) entry which is preliminary data.</text>
</comment>
<dbReference type="EMBL" id="JAEHFJ010000001">
    <property type="protein sequence ID" value="MBJ2173234.1"/>
    <property type="molecule type" value="Genomic_DNA"/>
</dbReference>
<sequence>MMKKHGLKLTLLLLVGLVMSCSNTGVGSYPEAILKEDNFIYKEYLDNEYYKIEIINIEKVIDSLDAVLVQNPKDEKAKIEKEMAEDSRSNLKANIANYADLVSWGIIGPVWPCDLCLPSIENLKYIVTLANSQVALGESILEVAIYNASGDLISKMDNQFKPLLDNEKNVSYANFNLTKSYSGPVFIKVIEKNIKGEIILDYMLEGYIEDKVK</sequence>
<keyword evidence="1" id="KW-0732">Signal</keyword>